<dbReference type="Gene3D" id="1.20.1050.10">
    <property type="match status" value="1"/>
</dbReference>
<organism evidence="4 5">
    <name type="scientific">Capsicum baccatum</name>
    <name type="common">Peruvian pepper</name>
    <dbReference type="NCBI Taxonomy" id="33114"/>
    <lineage>
        <taxon>Eukaryota</taxon>
        <taxon>Viridiplantae</taxon>
        <taxon>Streptophyta</taxon>
        <taxon>Embryophyta</taxon>
        <taxon>Tracheophyta</taxon>
        <taxon>Spermatophyta</taxon>
        <taxon>Magnoliopsida</taxon>
        <taxon>eudicotyledons</taxon>
        <taxon>Gunneridae</taxon>
        <taxon>Pentapetalae</taxon>
        <taxon>asterids</taxon>
        <taxon>lamiids</taxon>
        <taxon>Solanales</taxon>
        <taxon>Solanaceae</taxon>
        <taxon>Solanoideae</taxon>
        <taxon>Capsiceae</taxon>
        <taxon>Capsicum</taxon>
    </lineage>
</organism>
<gene>
    <name evidence="4" type="ORF">CQW23_07484</name>
</gene>
<keyword evidence="5" id="KW-1185">Reference proteome</keyword>
<dbReference type="PANTHER" id="PTHR44420">
    <property type="entry name" value="GLUTATHIONE S-TRANSFERASE DHAR2-RELATED"/>
    <property type="match status" value="1"/>
</dbReference>
<name>A0A2G2X694_CAPBA</name>
<dbReference type="STRING" id="33114.A0A2G2X694"/>
<evidence type="ECO:0000313" key="5">
    <source>
        <dbReference type="Proteomes" id="UP000224567"/>
    </source>
</evidence>
<dbReference type="EC" id="2.5.1.18" evidence="1"/>
<evidence type="ECO:0000256" key="3">
    <source>
        <dbReference type="ARBA" id="ARBA00047960"/>
    </source>
</evidence>
<dbReference type="InterPro" id="IPR044627">
    <property type="entry name" value="DHAR1/2/3/4"/>
</dbReference>
<comment type="catalytic activity">
    <reaction evidence="3">
        <text>RX + glutathione = an S-substituted glutathione + a halide anion + H(+)</text>
        <dbReference type="Rhea" id="RHEA:16437"/>
        <dbReference type="ChEBI" id="CHEBI:15378"/>
        <dbReference type="ChEBI" id="CHEBI:16042"/>
        <dbReference type="ChEBI" id="CHEBI:17792"/>
        <dbReference type="ChEBI" id="CHEBI:57925"/>
        <dbReference type="ChEBI" id="CHEBI:90779"/>
        <dbReference type="EC" id="2.5.1.18"/>
    </reaction>
</comment>
<reference evidence="5" key="2">
    <citation type="journal article" date="2017" name="J. Anim. Genet.">
        <title>Multiple reference genome sequences of hot pepper reveal the massive evolution of plant disease resistance genes by retroduplication.</title>
        <authorList>
            <person name="Kim S."/>
            <person name="Park J."/>
            <person name="Yeom S.-I."/>
            <person name="Kim Y.-M."/>
            <person name="Seo E."/>
            <person name="Kim K.-T."/>
            <person name="Kim M.-S."/>
            <person name="Lee J.M."/>
            <person name="Cheong K."/>
            <person name="Shin H.-S."/>
            <person name="Kim S.-B."/>
            <person name="Han K."/>
            <person name="Lee J."/>
            <person name="Park M."/>
            <person name="Lee H.-A."/>
            <person name="Lee H.-Y."/>
            <person name="Lee Y."/>
            <person name="Oh S."/>
            <person name="Lee J.H."/>
            <person name="Choi E."/>
            <person name="Choi E."/>
            <person name="Lee S.E."/>
            <person name="Jeon J."/>
            <person name="Kim H."/>
            <person name="Choi G."/>
            <person name="Song H."/>
            <person name="Lee J."/>
            <person name="Lee S.-C."/>
            <person name="Kwon J.-K."/>
            <person name="Lee H.-Y."/>
            <person name="Koo N."/>
            <person name="Hong Y."/>
            <person name="Kim R.W."/>
            <person name="Kang W.-H."/>
            <person name="Huh J.H."/>
            <person name="Kang B.-C."/>
            <person name="Yang T.-J."/>
            <person name="Lee Y.-H."/>
            <person name="Bennetzen J.L."/>
            <person name="Choi D."/>
        </authorList>
    </citation>
    <scope>NUCLEOTIDE SEQUENCE [LARGE SCALE GENOMIC DNA]</scope>
    <source>
        <strain evidence="5">cv. PBC81</strain>
    </source>
</reference>
<dbReference type="GO" id="GO:0004364">
    <property type="term" value="F:glutathione transferase activity"/>
    <property type="evidence" value="ECO:0007669"/>
    <property type="project" value="UniProtKB-EC"/>
</dbReference>
<keyword evidence="2" id="KW-0808">Transferase</keyword>
<dbReference type="Proteomes" id="UP000224567">
    <property type="component" value="Unassembled WGS sequence"/>
</dbReference>
<proteinExistence type="predicted"/>
<dbReference type="GO" id="GO:0033355">
    <property type="term" value="P:ascorbate glutathione cycle"/>
    <property type="evidence" value="ECO:0007669"/>
    <property type="project" value="InterPro"/>
</dbReference>
<dbReference type="OrthoDB" id="1935530at2759"/>
<dbReference type="AlphaFoldDB" id="A0A2G2X694"/>
<evidence type="ECO:0000313" key="4">
    <source>
        <dbReference type="EMBL" id="PHT53022.1"/>
    </source>
</evidence>
<dbReference type="GO" id="GO:0045174">
    <property type="term" value="F:glutathione dehydrogenase (ascorbate) activity"/>
    <property type="evidence" value="ECO:0007669"/>
    <property type="project" value="InterPro"/>
</dbReference>
<reference evidence="4 5" key="1">
    <citation type="journal article" date="2017" name="Genome Biol.">
        <title>New reference genome sequences of hot pepper reveal the massive evolution of plant disease-resistance genes by retroduplication.</title>
        <authorList>
            <person name="Kim S."/>
            <person name="Park J."/>
            <person name="Yeom S.I."/>
            <person name="Kim Y.M."/>
            <person name="Seo E."/>
            <person name="Kim K.T."/>
            <person name="Kim M.S."/>
            <person name="Lee J.M."/>
            <person name="Cheong K."/>
            <person name="Shin H.S."/>
            <person name="Kim S.B."/>
            <person name="Han K."/>
            <person name="Lee J."/>
            <person name="Park M."/>
            <person name="Lee H.A."/>
            <person name="Lee H.Y."/>
            <person name="Lee Y."/>
            <person name="Oh S."/>
            <person name="Lee J.H."/>
            <person name="Choi E."/>
            <person name="Choi E."/>
            <person name="Lee S.E."/>
            <person name="Jeon J."/>
            <person name="Kim H."/>
            <person name="Choi G."/>
            <person name="Song H."/>
            <person name="Lee J."/>
            <person name="Lee S.C."/>
            <person name="Kwon J.K."/>
            <person name="Lee H.Y."/>
            <person name="Koo N."/>
            <person name="Hong Y."/>
            <person name="Kim R.W."/>
            <person name="Kang W.H."/>
            <person name="Huh J.H."/>
            <person name="Kang B.C."/>
            <person name="Yang T.J."/>
            <person name="Lee Y.H."/>
            <person name="Bennetzen J.L."/>
            <person name="Choi D."/>
        </authorList>
    </citation>
    <scope>NUCLEOTIDE SEQUENCE [LARGE SCALE GENOMIC DNA]</scope>
    <source>
        <strain evidence="5">cv. PBC81</strain>
    </source>
</reference>
<dbReference type="PANTHER" id="PTHR44420:SF2">
    <property type="entry name" value="GLUTATHIONE S-TRANSFERASE DHAR2-RELATED"/>
    <property type="match status" value="1"/>
</dbReference>
<evidence type="ECO:0000256" key="2">
    <source>
        <dbReference type="ARBA" id="ARBA00022679"/>
    </source>
</evidence>
<sequence length="92" mass="10578">MNFFEYFDGGSVHWGSKIFPTFVSILKNKESSDGTEQALLDELKALEKHLKAHVAYGHFKKCSVTESLSRMHNYMKLVVMPEIDSYFANEDI</sequence>
<protein>
    <recommendedName>
        <fullName evidence="1">glutathione transferase</fullName>
        <ecNumber evidence="1">2.5.1.18</ecNumber>
    </recommendedName>
</protein>
<accession>A0A2G2X694</accession>
<evidence type="ECO:0000256" key="1">
    <source>
        <dbReference type="ARBA" id="ARBA00012452"/>
    </source>
</evidence>
<comment type="caution">
    <text evidence="4">The sequence shown here is derived from an EMBL/GenBank/DDBJ whole genome shotgun (WGS) entry which is preliminary data.</text>
</comment>
<dbReference type="EMBL" id="MLFT02000003">
    <property type="protein sequence ID" value="PHT53022.1"/>
    <property type="molecule type" value="Genomic_DNA"/>
</dbReference>